<dbReference type="Proteomes" id="UP000065641">
    <property type="component" value="Chromosome"/>
</dbReference>
<dbReference type="AlphaFoldDB" id="A0A0S2KH33"/>
<keyword evidence="1" id="KW-0732">Signal</keyword>
<protein>
    <submittedName>
        <fullName evidence="2">Uncharacterized protein</fullName>
    </submittedName>
</protein>
<gene>
    <name evidence="2" type="ORF">PS2015_2716</name>
</gene>
<evidence type="ECO:0000256" key="1">
    <source>
        <dbReference type="SAM" id="SignalP"/>
    </source>
</evidence>
<evidence type="ECO:0000313" key="2">
    <source>
        <dbReference type="EMBL" id="ALO47348.1"/>
    </source>
</evidence>
<name>A0A0S2KH33_9GAMM</name>
<reference evidence="2 3" key="1">
    <citation type="submission" date="2015-11" db="EMBL/GenBank/DDBJ databases">
        <authorList>
            <person name="Zhang Y."/>
            <person name="Guo Z."/>
        </authorList>
    </citation>
    <scope>NUCLEOTIDE SEQUENCE [LARGE SCALE GENOMIC DNA]</scope>
    <source>
        <strain evidence="2 3">KCTC 32221</strain>
    </source>
</reference>
<accession>A0A0S2KH33</accession>
<dbReference type="OrthoDB" id="7055806at2"/>
<dbReference type="KEGG" id="pspi:PS2015_2716"/>
<dbReference type="RefSeq" id="WP_058022748.1">
    <property type="nucleotide sequence ID" value="NZ_CP013189.1"/>
</dbReference>
<feature type="chain" id="PRO_5006601831" evidence="1">
    <location>
        <begin position="30"/>
        <end position="332"/>
    </location>
</feature>
<evidence type="ECO:0000313" key="3">
    <source>
        <dbReference type="Proteomes" id="UP000065641"/>
    </source>
</evidence>
<proteinExistence type="predicted"/>
<organism evidence="2 3">
    <name type="scientific">Pseudohongiella spirulinae</name>
    <dbReference type="NCBI Taxonomy" id="1249552"/>
    <lineage>
        <taxon>Bacteria</taxon>
        <taxon>Pseudomonadati</taxon>
        <taxon>Pseudomonadota</taxon>
        <taxon>Gammaproteobacteria</taxon>
        <taxon>Pseudomonadales</taxon>
        <taxon>Pseudohongiellaceae</taxon>
        <taxon>Pseudohongiella</taxon>
    </lineage>
</organism>
<keyword evidence="3" id="KW-1185">Reference proteome</keyword>
<dbReference type="EMBL" id="CP013189">
    <property type="protein sequence ID" value="ALO47348.1"/>
    <property type="molecule type" value="Genomic_DNA"/>
</dbReference>
<feature type="signal peptide" evidence="1">
    <location>
        <begin position="1"/>
        <end position="29"/>
    </location>
</feature>
<sequence precursor="true">MTLLTQTHRKFLHAAICGSALVAASLSSANDFEVPRTSWGVPDVQGMWDYSSRTGMERSPVFEGALVITPERMAELVPNFEQWAAALEATGAEAPGPDNVGAYNSFWIDIRDGLGSVDGELRTSFIIYPEDGRIPWREDGRAKRNEQRARMSYDHIERNAGPEGFPLSERCLISFSSVIPFTPSLYNNNMQIVQSPTHVVIMAEMVNDARIVAIDSEFSENMLPKWHGNSIGYYEGDELVVVTRGFNPLQVSRGGGYTSENATITERFRISRENVLNYKFTIDDPDLYLEPWTGELEMKQSEGIYEYACHEGNYAMPGILAGARLEEAAQAE</sequence>
<dbReference type="STRING" id="1249552.PS2015_2716"/>